<dbReference type="EMBL" id="PYBW01000109">
    <property type="protein sequence ID" value="PYC71909.1"/>
    <property type="molecule type" value="Genomic_DNA"/>
</dbReference>
<gene>
    <name evidence="1" type="ORF">C7C46_26540</name>
</gene>
<accession>A0A2V4NA06</accession>
<keyword evidence="2" id="KW-1185">Reference proteome</keyword>
<evidence type="ECO:0000313" key="2">
    <source>
        <dbReference type="Proteomes" id="UP000248039"/>
    </source>
</evidence>
<protein>
    <submittedName>
        <fullName evidence="1">Uncharacterized protein</fullName>
    </submittedName>
</protein>
<dbReference type="AlphaFoldDB" id="A0A2V4NA06"/>
<dbReference type="OrthoDB" id="4301539at2"/>
<organism evidence="1 2">
    <name type="scientific">Streptomyces tateyamensis</name>
    <dbReference type="NCBI Taxonomy" id="565073"/>
    <lineage>
        <taxon>Bacteria</taxon>
        <taxon>Bacillati</taxon>
        <taxon>Actinomycetota</taxon>
        <taxon>Actinomycetes</taxon>
        <taxon>Kitasatosporales</taxon>
        <taxon>Streptomycetaceae</taxon>
        <taxon>Streptomyces</taxon>
    </lineage>
</organism>
<reference evidence="1 2" key="1">
    <citation type="submission" date="2018-03" db="EMBL/GenBank/DDBJ databases">
        <title>Bioinformatic expansion and discovery of thiopeptide antibiotics.</title>
        <authorList>
            <person name="Schwalen C.J."/>
            <person name="Hudson G.A."/>
            <person name="Mitchell D.A."/>
        </authorList>
    </citation>
    <scope>NUCLEOTIDE SEQUENCE [LARGE SCALE GENOMIC DNA]</scope>
    <source>
        <strain evidence="1 2">ATCC 21389</strain>
    </source>
</reference>
<proteinExistence type="predicted"/>
<dbReference type="RefSeq" id="WP_110672460.1">
    <property type="nucleotide sequence ID" value="NZ_PYBW01000109.1"/>
</dbReference>
<dbReference type="Proteomes" id="UP000248039">
    <property type="component" value="Unassembled WGS sequence"/>
</dbReference>
<sequence>MHESKMTLRVYRIASDGERTELGGRVIQAREPHGSLLDTEPPCRCAGCLRKREQDSPDEAA</sequence>
<name>A0A2V4NA06_9ACTN</name>
<evidence type="ECO:0000313" key="1">
    <source>
        <dbReference type="EMBL" id="PYC71909.1"/>
    </source>
</evidence>
<comment type="caution">
    <text evidence="1">The sequence shown here is derived from an EMBL/GenBank/DDBJ whole genome shotgun (WGS) entry which is preliminary data.</text>
</comment>